<organism evidence="4 5">
    <name type="scientific">Viridothelium virens</name>
    <name type="common">Speckled blister lichen</name>
    <name type="synonym">Trypethelium virens</name>
    <dbReference type="NCBI Taxonomy" id="1048519"/>
    <lineage>
        <taxon>Eukaryota</taxon>
        <taxon>Fungi</taxon>
        <taxon>Dikarya</taxon>
        <taxon>Ascomycota</taxon>
        <taxon>Pezizomycotina</taxon>
        <taxon>Dothideomycetes</taxon>
        <taxon>Dothideomycetes incertae sedis</taxon>
        <taxon>Trypetheliales</taxon>
        <taxon>Trypetheliaceae</taxon>
        <taxon>Viridothelium</taxon>
    </lineage>
</organism>
<keyword evidence="1" id="KW-0175">Coiled coil</keyword>
<dbReference type="Pfam" id="PF24809">
    <property type="entry name" value="DUF7708"/>
    <property type="match status" value="1"/>
</dbReference>
<evidence type="ECO:0000256" key="2">
    <source>
        <dbReference type="SAM" id="MobiDB-lite"/>
    </source>
</evidence>
<evidence type="ECO:0000256" key="1">
    <source>
        <dbReference type="SAM" id="Coils"/>
    </source>
</evidence>
<feature type="coiled-coil region" evidence="1">
    <location>
        <begin position="326"/>
        <end position="353"/>
    </location>
</feature>
<dbReference type="AlphaFoldDB" id="A0A6A6H6R6"/>
<dbReference type="InterPro" id="IPR056125">
    <property type="entry name" value="DUF7708"/>
</dbReference>
<proteinExistence type="predicted"/>
<gene>
    <name evidence="4" type="ORF">EV356DRAFT_533811</name>
</gene>
<evidence type="ECO:0000313" key="4">
    <source>
        <dbReference type="EMBL" id="KAF2233390.1"/>
    </source>
</evidence>
<evidence type="ECO:0000313" key="5">
    <source>
        <dbReference type="Proteomes" id="UP000800092"/>
    </source>
</evidence>
<evidence type="ECO:0000259" key="3">
    <source>
        <dbReference type="Pfam" id="PF24809"/>
    </source>
</evidence>
<protein>
    <recommendedName>
        <fullName evidence="3">DUF7708 domain-containing protein</fullName>
    </recommendedName>
</protein>
<reference evidence="4" key="1">
    <citation type="journal article" date="2020" name="Stud. Mycol.">
        <title>101 Dothideomycetes genomes: a test case for predicting lifestyles and emergence of pathogens.</title>
        <authorList>
            <person name="Haridas S."/>
            <person name="Albert R."/>
            <person name="Binder M."/>
            <person name="Bloem J."/>
            <person name="Labutti K."/>
            <person name="Salamov A."/>
            <person name="Andreopoulos B."/>
            <person name="Baker S."/>
            <person name="Barry K."/>
            <person name="Bills G."/>
            <person name="Bluhm B."/>
            <person name="Cannon C."/>
            <person name="Castanera R."/>
            <person name="Culley D."/>
            <person name="Daum C."/>
            <person name="Ezra D."/>
            <person name="Gonzalez J."/>
            <person name="Henrissat B."/>
            <person name="Kuo A."/>
            <person name="Liang C."/>
            <person name="Lipzen A."/>
            <person name="Lutzoni F."/>
            <person name="Magnuson J."/>
            <person name="Mondo S."/>
            <person name="Nolan M."/>
            <person name="Ohm R."/>
            <person name="Pangilinan J."/>
            <person name="Park H.-J."/>
            <person name="Ramirez L."/>
            <person name="Alfaro M."/>
            <person name="Sun H."/>
            <person name="Tritt A."/>
            <person name="Yoshinaga Y."/>
            <person name="Zwiers L.-H."/>
            <person name="Turgeon B."/>
            <person name="Goodwin S."/>
            <person name="Spatafora J."/>
            <person name="Crous P."/>
            <person name="Grigoriev I."/>
        </authorList>
    </citation>
    <scope>NUCLEOTIDE SEQUENCE</scope>
    <source>
        <strain evidence="4">Tuck. ex Michener</strain>
    </source>
</reference>
<feature type="region of interest" description="Disordered" evidence="2">
    <location>
        <begin position="1"/>
        <end position="43"/>
    </location>
</feature>
<dbReference type="EMBL" id="ML991807">
    <property type="protein sequence ID" value="KAF2233390.1"/>
    <property type="molecule type" value="Genomic_DNA"/>
</dbReference>
<feature type="domain" description="DUF7708" evidence="3">
    <location>
        <begin position="153"/>
        <end position="294"/>
    </location>
</feature>
<name>A0A6A6H6R6_VIRVR</name>
<accession>A0A6A6H6R6</accession>
<dbReference type="OrthoDB" id="4840035at2759"/>
<dbReference type="Proteomes" id="UP000800092">
    <property type="component" value="Unassembled WGS sequence"/>
</dbReference>
<keyword evidence="5" id="KW-1185">Reference proteome</keyword>
<sequence length="700" mass="80623">MSSSNAFSGKEITRRFTDELPGQNRLEIAVQEPPLDPPWTSLEPDETLLQKDRRDLRRIFAQGDTEETYYEAEREEKRLLNQWKSFQDNLPEISQETSGWYKRRANKTKNEVIKQMKDLEVDTFQDVEDMVESCRNSWVQKDRLLGGKAQERFHKICKSLDMHKGIFEFFPSQNEYVSVLCGSLKMLIQASVTHVQVAEELSRAFKEVTDKLEIVMLEADIMSVEPMRRRVSEIYGKVFEFKRFAMEWWASGSFKKWRQSLGRGLFEDLQGRVATIRQLCDSLYHFARALNSAETRNISPTTDETHTMVSSIKRRDSHLHKLSDAHLKVTEQNQLLLKENERLRQEQQMYRADLHGSWDQSQAEVGTNMRITLFNMYLDLKINEDRQRALQTQADRFTKSLTFESIPDTANNAVTEVFDKSIPWNEWSLDEALQNTRHLEDYIFGSWNRPKTTPLSNISDDYVLTALDRWSSLPSPQLLWLVGPSDSSLPSNMSAVSVDMIATAVRLGIPLISHFCALPEYGRDHPEELATLGLVYNLIRQLLAQMPAIIETDLDMSARRLSKLDGSITSWQEALALLRDLLQLFPKPLLLCVIDGISRLDYRGGSKLCKDFVQILLEYQDDPICWGRHDSTKDLANSYDPSKKILKILFTSSGSTAGLNQQIPLKNKLAVNITRTDPHSDLSQRLAKYLTPDRIRESPT</sequence>